<gene>
    <name evidence="1" type="ORF">OCV65_02800</name>
</gene>
<name>A0ABT2S3K3_9FIRM</name>
<organism evidence="1 2">
    <name type="scientific">Dorea ammoniilytica</name>
    <dbReference type="NCBI Taxonomy" id="2981788"/>
    <lineage>
        <taxon>Bacteria</taxon>
        <taxon>Bacillati</taxon>
        <taxon>Bacillota</taxon>
        <taxon>Clostridia</taxon>
        <taxon>Lachnospirales</taxon>
        <taxon>Lachnospiraceae</taxon>
        <taxon>Dorea</taxon>
    </lineage>
</organism>
<sequence>MNKYSFTNKGKTWERITKKQARAAYNNDLTVLFCPVNMRPFTPWHLEIDVNKNFEGYNGVTFEKAVDAFEIYNCTDNETGRYTAFYIPVATVDRFTGETPTAYTLGTVKQYDYSVMEG</sequence>
<proteinExistence type="predicted"/>
<comment type="caution">
    <text evidence="1">The sequence shown here is derived from an EMBL/GenBank/DDBJ whole genome shotgun (WGS) entry which is preliminary data.</text>
</comment>
<dbReference type="Proteomes" id="UP001207605">
    <property type="component" value="Unassembled WGS sequence"/>
</dbReference>
<protein>
    <submittedName>
        <fullName evidence="1">Uncharacterized protein</fullName>
    </submittedName>
</protein>
<dbReference type="EMBL" id="JAOQJV010000002">
    <property type="protein sequence ID" value="MCU6699168.1"/>
    <property type="molecule type" value="Genomic_DNA"/>
</dbReference>
<accession>A0ABT2S3K3</accession>
<evidence type="ECO:0000313" key="1">
    <source>
        <dbReference type="EMBL" id="MCU6699168.1"/>
    </source>
</evidence>
<reference evidence="1 2" key="1">
    <citation type="journal article" date="2021" name="ISME Commun">
        <title>Automated analysis of genomic sequences facilitates high-throughput and comprehensive description of bacteria.</title>
        <authorList>
            <person name="Hitch T.C.A."/>
        </authorList>
    </citation>
    <scope>NUCLEOTIDE SEQUENCE [LARGE SCALE GENOMIC DNA]</scope>
    <source>
        <strain evidence="1 2">Sanger_02</strain>
    </source>
</reference>
<evidence type="ECO:0000313" key="2">
    <source>
        <dbReference type="Proteomes" id="UP001207605"/>
    </source>
</evidence>
<dbReference type="RefSeq" id="WP_262580884.1">
    <property type="nucleotide sequence ID" value="NZ_JAOQJV010000002.1"/>
</dbReference>
<keyword evidence="2" id="KW-1185">Reference proteome</keyword>